<dbReference type="STRING" id="584787.GCA_001247655_02610"/>
<dbReference type="PROSITE" id="PS51459">
    <property type="entry name" value="FIDO"/>
    <property type="match status" value="1"/>
</dbReference>
<accession>A0A3N1PK10</accession>
<dbReference type="PIRSF" id="PIRSF018297">
    <property type="entry name" value="Doc"/>
    <property type="match status" value="1"/>
</dbReference>
<dbReference type="GO" id="GO:0016301">
    <property type="term" value="F:kinase activity"/>
    <property type="evidence" value="ECO:0007669"/>
    <property type="project" value="InterPro"/>
</dbReference>
<dbReference type="InterPro" id="IPR053737">
    <property type="entry name" value="Type_II_TA_Toxin"/>
</dbReference>
<sequence length="122" mass="13550">MKYLTAKDVVAIHDDIINPNELQGQAPDKSIQAVVNRVENRVNYGLVSDVFELAACYAVCIAIGHAFNDANKRTAFACMDLILYLNGIELQYDTVEAGDMIRKAAQKQIDETDLSGWLKSKE</sequence>
<dbReference type="AlphaFoldDB" id="A0A3N1PK10"/>
<comment type="caution">
    <text evidence="2">The sequence shown here is derived from an EMBL/GenBank/DDBJ whole genome shotgun (WGS) entry which is preliminary data.</text>
</comment>
<proteinExistence type="predicted"/>
<dbReference type="EMBL" id="RJUL01000004">
    <property type="protein sequence ID" value="ROQ27521.1"/>
    <property type="molecule type" value="Genomic_DNA"/>
</dbReference>
<evidence type="ECO:0000313" key="3">
    <source>
        <dbReference type="Proteomes" id="UP000268033"/>
    </source>
</evidence>
<dbReference type="NCBIfam" id="TIGR01550">
    <property type="entry name" value="DOC_P1"/>
    <property type="match status" value="1"/>
</dbReference>
<dbReference type="PANTHER" id="PTHR39426">
    <property type="entry name" value="HOMOLOGY TO DEATH-ON-CURING PROTEIN OF PHAGE P1"/>
    <property type="match status" value="1"/>
</dbReference>
<dbReference type="SUPFAM" id="SSF140931">
    <property type="entry name" value="Fic-like"/>
    <property type="match status" value="1"/>
</dbReference>
<organism evidence="2 3">
    <name type="scientific">Gallaecimonas pentaromativorans</name>
    <dbReference type="NCBI Taxonomy" id="584787"/>
    <lineage>
        <taxon>Bacteria</taxon>
        <taxon>Pseudomonadati</taxon>
        <taxon>Pseudomonadota</taxon>
        <taxon>Gammaproteobacteria</taxon>
        <taxon>Enterobacterales</taxon>
        <taxon>Gallaecimonadaceae</taxon>
        <taxon>Gallaecimonas</taxon>
    </lineage>
</organism>
<keyword evidence="3" id="KW-1185">Reference proteome</keyword>
<feature type="domain" description="Fido" evidence="1">
    <location>
        <begin position="4"/>
        <end position="120"/>
    </location>
</feature>
<dbReference type="Gene3D" id="1.20.120.1870">
    <property type="entry name" value="Fic/DOC protein, Fido domain"/>
    <property type="match status" value="1"/>
</dbReference>
<dbReference type="Pfam" id="PF02661">
    <property type="entry name" value="Fic"/>
    <property type="match status" value="1"/>
</dbReference>
<reference evidence="2 3" key="1">
    <citation type="submission" date="2018-11" db="EMBL/GenBank/DDBJ databases">
        <title>Genomic Encyclopedia of Type Strains, Phase IV (KMG-IV): sequencing the most valuable type-strain genomes for metagenomic binning, comparative biology and taxonomic classification.</title>
        <authorList>
            <person name="Goeker M."/>
        </authorList>
    </citation>
    <scope>NUCLEOTIDE SEQUENCE [LARGE SCALE GENOMIC DNA]</scope>
    <source>
        <strain evidence="2 3">DSM 21945</strain>
    </source>
</reference>
<dbReference type="InterPro" id="IPR006440">
    <property type="entry name" value="Doc"/>
</dbReference>
<gene>
    <name evidence="2" type="ORF">EDC28_104171</name>
</gene>
<dbReference type="InterPro" id="IPR036597">
    <property type="entry name" value="Fido-like_dom_sf"/>
</dbReference>
<dbReference type="Proteomes" id="UP000268033">
    <property type="component" value="Unassembled WGS sequence"/>
</dbReference>
<name>A0A3N1PK10_9GAMM</name>
<evidence type="ECO:0000313" key="2">
    <source>
        <dbReference type="EMBL" id="ROQ27521.1"/>
    </source>
</evidence>
<protein>
    <submittedName>
        <fullName evidence="2">Death-on-curing protein</fullName>
    </submittedName>
</protein>
<dbReference type="PANTHER" id="PTHR39426:SF1">
    <property type="entry name" value="HOMOLOGY TO DEATH-ON-CURING PROTEIN OF PHAGE P1"/>
    <property type="match status" value="1"/>
</dbReference>
<dbReference type="RefSeq" id="WP_123421353.1">
    <property type="nucleotide sequence ID" value="NZ_RJUL01000004.1"/>
</dbReference>
<dbReference type="InterPro" id="IPR003812">
    <property type="entry name" value="Fido"/>
</dbReference>
<evidence type="ECO:0000259" key="1">
    <source>
        <dbReference type="PROSITE" id="PS51459"/>
    </source>
</evidence>